<dbReference type="Gene3D" id="2.60.120.10">
    <property type="entry name" value="Jelly Rolls"/>
    <property type="match status" value="1"/>
</dbReference>
<evidence type="ECO:0000259" key="5">
    <source>
        <dbReference type="PROSITE" id="PS01124"/>
    </source>
</evidence>
<dbReference type="InterPro" id="IPR014710">
    <property type="entry name" value="RmlC-like_jellyroll"/>
</dbReference>
<dbReference type="Pfam" id="PF12833">
    <property type="entry name" value="HTH_18"/>
    <property type="match status" value="1"/>
</dbReference>
<organism evidence="6 7">
    <name type="scientific">Marivita hallyeonensis</name>
    <dbReference type="NCBI Taxonomy" id="996342"/>
    <lineage>
        <taxon>Bacteria</taxon>
        <taxon>Pseudomonadati</taxon>
        <taxon>Pseudomonadota</taxon>
        <taxon>Alphaproteobacteria</taxon>
        <taxon>Rhodobacterales</taxon>
        <taxon>Roseobacteraceae</taxon>
        <taxon>Marivita</taxon>
    </lineage>
</organism>
<dbReference type="Proteomes" id="UP000184221">
    <property type="component" value="Unassembled WGS sequence"/>
</dbReference>
<dbReference type="EMBL" id="FQXC01000001">
    <property type="protein sequence ID" value="SHG94836.1"/>
    <property type="molecule type" value="Genomic_DNA"/>
</dbReference>
<evidence type="ECO:0000256" key="3">
    <source>
        <dbReference type="ARBA" id="ARBA00023159"/>
    </source>
</evidence>
<dbReference type="SUPFAM" id="SSF46689">
    <property type="entry name" value="Homeodomain-like"/>
    <property type="match status" value="1"/>
</dbReference>
<dbReference type="PROSITE" id="PS00041">
    <property type="entry name" value="HTH_ARAC_FAMILY_1"/>
    <property type="match status" value="1"/>
</dbReference>
<evidence type="ECO:0000256" key="4">
    <source>
        <dbReference type="ARBA" id="ARBA00023163"/>
    </source>
</evidence>
<gene>
    <name evidence="6" type="ORF">SAMN05443551_1101</name>
</gene>
<dbReference type="STRING" id="996342.SAMN05443551_1101"/>
<dbReference type="GO" id="GO:0003700">
    <property type="term" value="F:DNA-binding transcription factor activity"/>
    <property type="evidence" value="ECO:0007669"/>
    <property type="project" value="InterPro"/>
</dbReference>
<reference evidence="6 7" key="1">
    <citation type="submission" date="2016-11" db="EMBL/GenBank/DDBJ databases">
        <authorList>
            <person name="Jaros S."/>
            <person name="Januszkiewicz K."/>
            <person name="Wedrychowicz H."/>
        </authorList>
    </citation>
    <scope>NUCLEOTIDE SEQUENCE [LARGE SCALE GENOMIC DNA]</scope>
    <source>
        <strain evidence="6 7">DSM 29431</strain>
    </source>
</reference>
<dbReference type="SUPFAM" id="SSF51215">
    <property type="entry name" value="Regulatory protein AraC"/>
    <property type="match status" value="1"/>
</dbReference>
<dbReference type="OrthoDB" id="252470at2"/>
<dbReference type="InterPro" id="IPR037923">
    <property type="entry name" value="HTH-like"/>
</dbReference>
<dbReference type="Pfam" id="PF02311">
    <property type="entry name" value="AraC_binding"/>
    <property type="match status" value="1"/>
</dbReference>
<keyword evidence="7" id="KW-1185">Reference proteome</keyword>
<dbReference type="InterPro" id="IPR020449">
    <property type="entry name" value="Tscrpt_reg_AraC-type_HTH"/>
</dbReference>
<keyword evidence="1" id="KW-0805">Transcription regulation</keyword>
<dbReference type="AlphaFoldDB" id="A0A1M5NZ35"/>
<name>A0A1M5NZ35_9RHOB</name>
<dbReference type="SMART" id="SM00342">
    <property type="entry name" value="HTH_ARAC"/>
    <property type="match status" value="1"/>
</dbReference>
<evidence type="ECO:0000313" key="6">
    <source>
        <dbReference type="EMBL" id="SHG94836.1"/>
    </source>
</evidence>
<feature type="domain" description="HTH araC/xylS-type" evidence="5">
    <location>
        <begin position="199"/>
        <end position="274"/>
    </location>
</feature>
<dbReference type="Gene3D" id="1.10.10.60">
    <property type="entry name" value="Homeodomain-like"/>
    <property type="match status" value="2"/>
</dbReference>
<dbReference type="InterPro" id="IPR003313">
    <property type="entry name" value="AraC-bd"/>
</dbReference>
<dbReference type="InterPro" id="IPR009057">
    <property type="entry name" value="Homeodomain-like_sf"/>
</dbReference>
<evidence type="ECO:0000256" key="1">
    <source>
        <dbReference type="ARBA" id="ARBA00023015"/>
    </source>
</evidence>
<dbReference type="PANTHER" id="PTHR43280:SF28">
    <property type="entry name" value="HTH-TYPE TRANSCRIPTIONAL ACTIVATOR RHAS"/>
    <property type="match status" value="1"/>
</dbReference>
<proteinExistence type="predicted"/>
<dbReference type="InterPro" id="IPR018060">
    <property type="entry name" value="HTH_AraC"/>
</dbReference>
<dbReference type="GO" id="GO:0043565">
    <property type="term" value="F:sequence-specific DNA binding"/>
    <property type="evidence" value="ECO:0007669"/>
    <property type="project" value="InterPro"/>
</dbReference>
<evidence type="ECO:0000313" key="7">
    <source>
        <dbReference type="Proteomes" id="UP000184221"/>
    </source>
</evidence>
<accession>A0A1M5NZ35</accession>
<dbReference type="PRINTS" id="PR00032">
    <property type="entry name" value="HTHARAC"/>
</dbReference>
<keyword evidence="3" id="KW-0010">Activator</keyword>
<sequence length="286" mass="32625">MQSETFHLDSYIAASEAFHYARKNLARRFPQKAHDHDFYEVFLIVDGRTAHWINGVTQMLEPGQLVFMRPADTHAFRADRLQGCEIINIMFRTESADHLIKRYSDTLAGRFFASKSDIPELHTLGPTRFKRALNVASQLQTADRSLARIEEFLLTLTNRVAVPETRAVRTAPRWFSAACNAAQHPEVFRDGAAGFIAAAGRSHEHVCRTCKDVLGVTPTDYINRIRIDHAAQLLRTEDSSIEAIAATCGFQNTSYFYRLFERAYQTTPRRYRTEHQRDPFDASDAP</sequence>
<keyword evidence="2" id="KW-0238">DNA-binding</keyword>
<dbReference type="InterPro" id="IPR018062">
    <property type="entry name" value="HTH_AraC-typ_CS"/>
</dbReference>
<evidence type="ECO:0000256" key="2">
    <source>
        <dbReference type="ARBA" id="ARBA00023125"/>
    </source>
</evidence>
<dbReference type="PROSITE" id="PS01124">
    <property type="entry name" value="HTH_ARAC_FAMILY_2"/>
    <property type="match status" value="1"/>
</dbReference>
<dbReference type="PANTHER" id="PTHR43280">
    <property type="entry name" value="ARAC-FAMILY TRANSCRIPTIONAL REGULATOR"/>
    <property type="match status" value="1"/>
</dbReference>
<dbReference type="RefSeq" id="WP_072776438.1">
    <property type="nucleotide sequence ID" value="NZ_FQXC01000001.1"/>
</dbReference>
<keyword evidence="4" id="KW-0804">Transcription</keyword>
<protein>
    <submittedName>
        <fullName evidence="6">Transcriptional regulator, AraC family</fullName>
    </submittedName>
</protein>